<evidence type="ECO:0000313" key="3">
    <source>
        <dbReference type="EMBL" id="MBB5984564.1"/>
    </source>
</evidence>
<organism evidence="3 4">
    <name type="scientific">Sphingobium lignivorans</name>
    <dbReference type="NCBI Taxonomy" id="2735886"/>
    <lineage>
        <taxon>Bacteria</taxon>
        <taxon>Pseudomonadati</taxon>
        <taxon>Pseudomonadota</taxon>
        <taxon>Alphaproteobacteria</taxon>
        <taxon>Sphingomonadales</taxon>
        <taxon>Sphingomonadaceae</taxon>
        <taxon>Sphingobium</taxon>
    </lineage>
</organism>
<evidence type="ECO:0000259" key="2">
    <source>
        <dbReference type="Pfam" id="PF19780"/>
    </source>
</evidence>
<protein>
    <recommendedName>
        <fullName evidence="2">DUF6265 domain-containing protein</fullName>
    </recommendedName>
</protein>
<gene>
    <name evidence="3" type="ORF">HNP60_000538</name>
</gene>
<feature type="domain" description="DUF6265" evidence="2">
    <location>
        <begin position="37"/>
        <end position="147"/>
    </location>
</feature>
<dbReference type="Proteomes" id="UP001138540">
    <property type="component" value="Unassembled WGS sequence"/>
</dbReference>
<reference evidence="3 4" key="1">
    <citation type="submission" date="2020-08" db="EMBL/GenBank/DDBJ databases">
        <title>Exploring microbial biodiversity for novel pathways involved in the catabolism of aromatic compounds derived from lignin.</title>
        <authorList>
            <person name="Elkins J."/>
        </authorList>
    </citation>
    <scope>NUCLEOTIDE SEQUENCE [LARGE SCALE GENOMIC DNA]</scope>
    <source>
        <strain evidence="3 4">B1D3A</strain>
    </source>
</reference>
<evidence type="ECO:0000313" key="4">
    <source>
        <dbReference type="Proteomes" id="UP001138540"/>
    </source>
</evidence>
<name>A0ABR6NEA6_9SPHN</name>
<feature type="chain" id="PRO_5047405415" description="DUF6265 domain-containing protein" evidence="1">
    <location>
        <begin position="27"/>
        <end position="163"/>
    </location>
</feature>
<dbReference type="Pfam" id="PF19780">
    <property type="entry name" value="DUF6265"/>
    <property type="match status" value="1"/>
</dbReference>
<dbReference type="RefSeq" id="WP_184149873.1">
    <property type="nucleotide sequence ID" value="NZ_JACHKA010000001.1"/>
</dbReference>
<keyword evidence="1" id="KW-0732">Signal</keyword>
<keyword evidence="4" id="KW-1185">Reference proteome</keyword>
<dbReference type="InterPro" id="IPR046232">
    <property type="entry name" value="DUF6265"/>
</dbReference>
<sequence length="163" mass="17796">MRFAQRNMLVAVMILPGLLAAAGARADAPVVASLPGWMAGCWLAETGEARFSEECWTTPRGAMMIGSGHMFGGERSYSFEHMRIVREGGTIVFIAQPGGAPPTRFAMDRQTPSGGPEAASVSFVNPDNDYPQRVTYRLTDGHLEAEIAMLDGSRPMRWSFRRS</sequence>
<evidence type="ECO:0000256" key="1">
    <source>
        <dbReference type="SAM" id="SignalP"/>
    </source>
</evidence>
<proteinExistence type="predicted"/>
<accession>A0ABR6NEA6</accession>
<comment type="caution">
    <text evidence="3">The sequence shown here is derived from an EMBL/GenBank/DDBJ whole genome shotgun (WGS) entry which is preliminary data.</text>
</comment>
<feature type="signal peptide" evidence="1">
    <location>
        <begin position="1"/>
        <end position="26"/>
    </location>
</feature>
<dbReference type="EMBL" id="JACHKA010000001">
    <property type="protein sequence ID" value="MBB5984564.1"/>
    <property type="molecule type" value="Genomic_DNA"/>
</dbReference>